<gene>
    <name evidence="6" type="ORF">EXE58_09150</name>
</gene>
<dbReference type="Pfam" id="PF13401">
    <property type="entry name" value="AAA_22"/>
    <property type="match status" value="1"/>
</dbReference>
<dbReference type="InterPro" id="IPR001867">
    <property type="entry name" value="OmpR/PhoB-type_DNA-bd"/>
</dbReference>
<dbReference type="GO" id="GO:0003677">
    <property type="term" value="F:DNA binding"/>
    <property type="evidence" value="ECO:0007669"/>
    <property type="project" value="UniProtKB-UniRule"/>
</dbReference>
<feature type="region of interest" description="Disordered" evidence="4">
    <location>
        <begin position="1"/>
        <end position="22"/>
    </location>
</feature>
<dbReference type="EMBL" id="CP038436">
    <property type="protein sequence ID" value="QBX55601.1"/>
    <property type="molecule type" value="Genomic_DNA"/>
</dbReference>
<accession>A0A4P7IIA3</accession>
<dbReference type="InterPro" id="IPR019734">
    <property type="entry name" value="TPR_rpt"/>
</dbReference>
<sequence length="1036" mass="110743">MVEGTVAADGGQPAAEAVRPAAEPVQVAEGLRPRLAGHVIRVVDPDQDREVAQQRRVHRPVDLAERRLVAAEHPLDGRVERVSGLGHAARFYPTTSSRKDASRPGGVPTGGRLSGVAVECAALGPLVVRRDGEEVDLGGPKQRAVLALLLASAPAVVSTHALVEEVWGRAGPADPVRSLQVYVSALRKAIGDPGLIVGTAAGYRTNAVVGDVEAFDAGADRAAALLREGRTDEALTTAREALALWRGPAWQDQRHLRVPALEAHRLDQLRVAVEEVAARAALALGRHREVLATLDDLAARNPLHEGILELRLLALHRCGRRTEALEEYDAARRRLVEETGLDPGETLRRLQAALLADDPALMVEDAELRARRHLPAPVTELVGRRDDVDRLRKDVGEHRLVTLVGPGGVGKTRVAVRVAHEAAADFPDGVWFVDLQAVTDPTTVPEAIADAVGLVAPDDITGALRTWVRDRRALLLLDNFEQVEDAAPLVSELLAAGADLRALVTSRVRLRVYGEHVRRLEPLDLHEARGLFLTRARSVAPWFDASQEAELERLCSALDRLPLALELVAARADEVSLADMVSGLDRPLDLAVEGPRDRTERQQSLRAAISWSVDLLPRAEAAVFGRLGVFVGGFTETAAAAVVGDTGPLTALVRANLLVSEDGRFRMLETIREFATELAGPSLLPVREAHAEWCRTLAAEGVPGMVSDRRTWLPRLRAELGNLRAALAHLASVAAEESPAGVRLLGLATDLAPYWYRATPGSEDVQWLARALAAAPDGPPVLRARAHYGLAVCAAEQGDTERAIAHGREALALLPPGLDDGWRARALNTVAGLTRDLARADEALGLTEEALALRRSLADPALTLLIPLLNLALAATDVGATGRAREVLAEAHAVARDDYERVLVQGRLVGAALAEGAVEEVASLVPEVVAVLRAEDDRYRLIESVEQLAALAALLGEDREAVVLLAATDRAMEEDGARLVPADAVLRERRTGRAVAGLSSEELQRARTEGGALDLAAALDRGLVLCRRVSAPGAGD</sequence>
<dbReference type="SMART" id="SM00862">
    <property type="entry name" value="Trans_reg_C"/>
    <property type="match status" value="1"/>
</dbReference>
<protein>
    <recommendedName>
        <fullName evidence="5">OmpR/PhoB-type domain-containing protein</fullName>
    </recommendedName>
</protein>
<comment type="similarity">
    <text evidence="1">Belongs to the AfsR/DnrI/RedD regulatory family.</text>
</comment>
<dbReference type="PANTHER" id="PTHR47691">
    <property type="entry name" value="REGULATOR-RELATED"/>
    <property type="match status" value="1"/>
</dbReference>
<dbReference type="PROSITE" id="PS51755">
    <property type="entry name" value="OMPR_PHOB"/>
    <property type="match status" value="1"/>
</dbReference>
<organism evidence="6 7">
    <name type="scientific">Nocardioides seonyuensis</name>
    <dbReference type="NCBI Taxonomy" id="2518371"/>
    <lineage>
        <taxon>Bacteria</taxon>
        <taxon>Bacillati</taxon>
        <taxon>Actinomycetota</taxon>
        <taxon>Actinomycetes</taxon>
        <taxon>Propionibacteriales</taxon>
        <taxon>Nocardioidaceae</taxon>
        <taxon>Nocardioides</taxon>
    </lineage>
</organism>
<dbReference type="Gene3D" id="3.40.50.300">
    <property type="entry name" value="P-loop containing nucleotide triphosphate hydrolases"/>
    <property type="match status" value="1"/>
</dbReference>
<dbReference type="GO" id="GO:0000160">
    <property type="term" value="P:phosphorelay signal transduction system"/>
    <property type="evidence" value="ECO:0007669"/>
    <property type="project" value="InterPro"/>
</dbReference>
<dbReference type="InterPro" id="IPR005158">
    <property type="entry name" value="BTAD"/>
</dbReference>
<dbReference type="GO" id="GO:0006355">
    <property type="term" value="P:regulation of DNA-templated transcription"/>
    <property type="evidence" value="ECO:0007669"/>
    <property type="project" value="InterPro"/>
</dbReference>
<dbReference type="AlphaFoldDB" id="A0A4P7IIA3"/>
<dbReference type="SMART" id="SM00028">
    <property type="entry name" value="TPR"/>
    <property type="match status" value="3"/>
</dbReference>
<feature type="compositionally biased region" description="Low complexity" evidence="4">
    <location>
        <begin position="12"/>
        <end position="22"/>
    </location>
</feature>
<evidence type="ECO:0000256" key="1">
    <source>
        <dbReference type="ARBA" id="ARBA00005820"/>
    </source>
</evidence>
<dbReference type="PANTHER" id="PTHR47691:SF3">
    <property type="entry name" value="HTH-TYPE TRANSCRIPTIONAL REGULATOR RV0890C-RELATED"/>
    <property type="match status" value="1"/>
</dbReference>
<dbReference type="SUPFAM" id="SSF48452">
    <property type="entry name" value="TPR-like"/>
    <property type="match status" value="2"/>
</dbReference>
<evidence type="ECO:0000256" key="2">
    <source>
        <dbReference type="ARBA" id="ARBA00023125"/>
    </source>
</evidence>
<dbReference type="PRINTS" id="PR00364">
    <property type="entry name" value="DISEASERSIST"/>
</dbReference>
<evidence type="ECO:0000313" key="6">
    <source>
        <dbReference type="EMBL" id="QBX55601.1"/>
    </source>
</evidence>
<keyword evidence="7" id="KW-1185">Reference proteome</keyword>
<dbReference type="Gene3D" id="1.25.40.10">
    <property type="entry name" value="Tetratricopeptide repeat domain"/>
    <property type="match status" value="2"/>
</dbReference>
<feature type="domain" description="OmpR/PhoB-type" evidence="5">
    <location>
        <begin position="108"/>
        <end position="207"/>
    </location>
</feature>
<dbReference type="CDD" id="cd15831">
    <property type="entry name" value="BTAD"/>
    <property type="match status" value="1"/>
</dbReference>
<reference evidence="6 7" key="1">
    <citation type="submission" date="2019-03" db="EMBL/GenBank/DDBJ databases">
        <title>Three New Species of Nocardioides, Nocardioides euryhalodurans sp. nov., Nocardioides seonyuensis sp. nov. and Nocardioides eburneoflavus sp. nov. Iolated from Soil.</title>
        <authorList>
            <person name="Roh S.G."/>
            <person name="Lee C."/>
            <person name="Kim M.-K."/>
            <person name="Kim S.B."/>
        </authorList>
    </citation>
    <scope>NUCLEOTIDE SEQUENCE [LARGE SCALE GENOMIC DNA]</scope>
    <source>
        <strain evidence="6 7">MMS17-SY207-3</strain>
    </source>
</reference>
<evidence type="ECO:0000256" key="4">
    <source>
        <dbReference type="SAM" id="MobiDB-lite"/>
    </source>
</evidence>
<dbReference type="Pfam" id="PF03704">
    <property type="entry name" value="BTAD"/>
    <property type="match status" value="1"/>
</dbReference>
<keyword evidence="2 3" id="KW-0238">DNA-binding</keyword>
<dbReference type="SMART" id="SM01043">
    <property type="entry name" value="BTAD"/>
    <property type="match status" value="1"/>
</dbReference>
<dbReference type="InterPro" id="IPR027417">
    <property type="entry name" value="P-loop_NTPase"/>
</dbReference>
<dbReference type="OrthoDB" id="3755432at2"/>
<dbReference type="Pfam" id="PF00486">
    <property type="entry name" value="Trans_reg_C"/>
    <property type="match status" value="1"/>
</dbReference>
<dbReference type="GO" id="GO:0016887">
    <property type="term" value="F:ATP hydrolysis activity"/>
    <property type="evidence" value="ECO:0007669"/>
    <property type="project" value="InterPro"/>
</dbReference>
<evidence type="ECO:0000313" key="7">
    <source>
        <dbReference type="Proteomes" id="UP000294853"/>
    </source>
</evidence>
<dbReference type="Gene3D" id="1.10.10.10">
    <property type="entry name" value="Winged helix-like DNA-binding domain superfamily/Winged helix DNA-binding domain"/>
    <property type="match status" value="1"/>
</dbReference>
<dbReference type="InterPro" id="IPR049945">
    <property type="entry name" value="AAA_22"/>
</dbReference>
<dbReference type="InterPro" id="IPR011990">
    <property type="entry name" value="TPR-like_helical_dom_sf"/>
</dbReference>
<dbReference type="SUPFAM" id="SSF46894">
    <property type="entry name" value="C-terminal effector domain of the bipartite response regulators"/>
    <property type="match status" value="1"/>
</dbReference>
<dbReference type="KEGG" id="nsn:EXE58_09150"/>
<proteinExistence type="inferred from homology"/>
<feature type="DNA-binding region" description="OmpR/PhoB-type" evidence="3">
    <location>
        <begin position="108"/>
        <end position="207"/>
    </location>
</feature>
<dbReference type="SUPFAM" id="SSF52540">
    <property type="entry name" value="P-loop containing nucleoside triphosphate hydrolases"/>
    <property type="match status" value="1"/>
</dbReference>
<evidence type="ECO:0000256" key="3">
    <source>
        <dbReference type="PROSITE-ProRule" id="PRU01091"/>
    </source>
</evidence>
<dbReference type="InterPro" id="IPR036388">
    <property type="entry name" value="WH-like_DNA-bd_sf"/>
</dbReference>
<name>A0A4P7IIA3_9ACTN</name>
<evidence type="ECO:0000259" key="5">
    <source>
        <dbReference type="PROSITE" id="PS51755"/>
    </source>
</evidence>
<dbReference type="Proteomes" id="UP000294853">
    <property type="component" value="Chromosome"/>
</dbReference>
<dbReference type="InterPro" id="IPR016032">
    <property type="entry name" value="Sig_transdc_resp-reg_C-effctor"/>
</dbReference>